<gene>
    <name evidence="2" type="ORF">BIN_B_05589</name>
</gene>
<dbReference type="EMBL" id="LR589205">
    <property type="protein sequence ID" value="VTP04550.1"/>
    <property type="molecule type" value="Genomic_DNA"/>
</dbReference>
<feature type="region of interest" description="Disordered" evidence="1">
    <location>
        <begin position="34"/>
        <end position="61"/>
    </location>
</feature>
<accession>A0A653F4I2</accession>
<dbReference type="AlphaFoldDB" id="A0A653F4I2"/>
<reference evidence="2" key="1">
    <citation type="submission" date="2019-05" db="EMBL/GenBank/DDBJ databases">
        <authorList>
            <person name="Naeem R."/>
            <person name="Antony C."/>
            <person name="Guan Q."/>
        </authorList>
    </citation>
    <scope>NUCLEOTIDE SEQUENCE</scope>
    <source>
        <strain evidence="2">2</strain>
    </source>
</reference>
<organism evidence="2">
    <name type="scientific">Mycobacterium riyadhense</name>
    <dbReference type="NCBI Taxonomy" id="486698"/>
    <lineage>
        <taxon>Bacteria</taxon>
        <taxon>Bacillati</taxon>
        <taxon>Actinomycetota</taxon>
        <taxon>Actinomycetes</taxon>
        <taxon>Mycobacteriales</taxon>
        <taxon>Mycobacteriaceae</taxon>
        <taxon>Mycobacterium</taxon>
    </lineage>
</organism>
<sequence>MVAVPKIPAPRWRYPAIHKDSALCGTPFAAVASDTPEIGPKGRIGDELPRVASGNQLGATE</sequence>
<proteinExistence type="predicted"/>
<evidence type="ECO:0000256" key="1">
    <source>
        <dbReference type="SAM" id="MobiDB-lite"/>
    </source>
</evidence>
<evidence type="ECO:0000313" key="2">
    <source>
        <dbReference type="EMBL" id="VTP04550.1"/>
    </source>
</evidence>
<protein>
    <submittedName>
        <fullName evidence="2">Uncharacterized protein</fullName>
    </submittedName>
</protein>
<name>A0A653F4I2_9MYCO</name>